<dbReference type="Proteomes" id="UP000694397">
    <property type="component" value="Chromosome 9"/>
</dbReference>
<dbReference type="Ensembl" id="ENSSFOT00015021921.2">
    <property type="protein sequence ID" value="ENSSFOP00015021679.2"/>
    <property type="gene ID" value="ENSSFOG00015013963.2"/>
</dbReference>
<dbReference type="OrthoDB" id="3263820at2759"/>
<reference evidence="1" key="2">
    <citation type="submission" date="2025-08" db="UniProtKB">
        <authorList>
            <consortium name="Ensembl"/>
        </authorList>
    </citation>
    <scope>IDENTIFICATION</scope>
</reference>
<name>A0A8C9V3S6_SCLFO</name>
<proteinExistence type="predicted"/>
<reference evidence="1" key="3">
    <citation type="submission" date="2025-09" db="UniProtKB">
        <authorList>
            <consortium name="Ensembl"/>
        </authorList>
    </citation>
    <scope>IDENTIFICATION</scope>
</reference>
<sequence>QAGQCSEKGKHECMYVPPTSSIGGGSVMAWGCFARYSAGDLYQAHGDLNHLAKHSILQNRAMPSGLCLFGQ</sequence>
<evidence type="ECO:0000313" key="1">
    <source>
        <dbReference type="Ensembl" id="ENSSFOP00015021679.2"/>
    </source>
</evidence>
<reference evidence="1 2" key="1">
    <citation type="submission" date="2019-04" db="EMBL/GenBank/DDBJ databases">
        <authorList>
            <consortium name="Wellcome Sanger Institute Data Sharing"/>
        </authorList>
    </citation>
    <scope>NUCLEOTIDE SEQUENCE [LARGE SCALE GENOMIC DNA]</scope>
</reference>
<keyword evidence="2" id="KW-1185">Reference proteome</keyword>
<accession>A0A8C9V3S6</accession>
<organism evidence="1 2">
    <name type="scientific">Scleropages formosus</name>
    <name type="common">Asian bonytongue</name>
    <name type="synonym">Osteoglossum formosum</name>
    <dbReference type="NCBI Taxonomy" id="113540"/>
    <lineage>
        <taxon>Eukaryota</taxon>
        <taxon>Metazoa</taxon>
        <taxon>Chordata</taxon>
        <taxon>Craniata</taxon>
        <taxon>Vertebrata</taxon>
        <taxon>Euteleostomi</taxon>
        <taxon>Actinopterygii</taxon>
        <taxon>Neopterygii</taxon>
        <taxon>Teleostei</taxon>
        <taxon>Osteoglossocephala</taxon>
        <taxon>Osteoglossomorpha</taxon>
        <taxon>Osteoglossiformes</taxon>
        <taxon>Osteoglossidae</taxon>
        <taxon>Scleropages</taxon>
    </lineage>
</organism>
<evidence type="ECO:0000313" key="2">
    <source>
        <dbReference type="Proteomes" id="UP000694397"/>
    </source>
</evidence>
<dbReference type="AlphaFoldDB" id="A0A8C9V3S6"/>
<protein>
    <submittedName>
        <fullName evidence="1">Uncharacterized protein</fullName>
    </submittedName>
</protein>